<dbReference type="FunCoup" id="A0A3N4LD87">
    <property type="interactions" value="20"/>
</dbReference>
<dbReference type="Proteomes" id="UP000277580">
    <property type="component" value="Unassembled WGS sequence"/>
</dbReference>
<dbReference type="AlphaFoldDB" id="A0A3N4LD87"/>
<dbReference type="GO" id="GO:0030674">
    <property type="term" value="F:protein-macromolecule adaptor activity"/>
    <property type="evidence" value="ECO:0007669"/>
    <property type="project" value="TreeGrafter"/>
</dbReference>
<proteinExistence type="predicted"/>
<sequence length="452" mass="49698">MPIYRNLTSKTSQGNKFPRLLLHPPSDDPSPASSMIYLPNIESLSSKQGNSKRRFSGSRSSMEGVRPMLESFRSSKSTLKASVEVSPEIKMTIESPPLVCYGAPKESTGALLSGLIHLDVKETQTFESFTMSFKAEVLTRRPVSTHCRDCAVNISELHKWTLIAEPVLLKKGIHTYPFSYLVPGHLPATNNNTLSKITYSISALAMSVKGDEIKFKQPITIQRAILPGLDRHSIRVFPPTNLCASVKLPPVVHPGGDFPLEIRLDGVVPKKKQTRWRLRKVSWRIDENCRVVSPACKSHSNKLGGDGKGLLHEDSRIIGSGELKSGWKSDFEAAGGKIEMQFMAGIPAHAEAACDIDSPCGIVVSHNLVIELIVAEEHCPTTQTRLITPTGAARVLRMQFRLAVSDRGGLGISWDEETPPMYENVPEAPPHYAGIQCGDISEFLPPDYEHSC</sequence>
<name>A0A3N4LD87_9PEZI</name>
<evidence type="ECO:0000313" key="3">
    <source>
        <dbReference type="EMBL" id="RPB15945.1"/>
    </source>
</evidence>
<dbReference type="GO" id="GO:0005829">
    <property type="term" value="C:cytosol"/>
    <property type="evidence" value="ECO:0007669"/>
    <property type="project" value="TreeGrafter"/>
</dbReference>
<dbReference type="Gene3D" id="2.60.40.640">
    <property type="match status" value="1"/>
</dbReference>
<dbReference type="GO" id="GO:0005886">
    <property type="term" value="C:plasma membrane"/>
    <property type="evidence" value="ECO:0007669"/>
    <property type="project" value="TreeGrafter"/>
</dbReference>
<dbReference type="InterPro" id="IPR014756">
    <property type="entry name" value="Ig_E-set"/>
</dbReference>
<feature type="domain" description="LDB19 N-terminal" evidence="2">
    <location>
        <begin position="130"/>
        <end position="303"/>
    </location>
</feature>
<dbReference type="OrthoDB" id="3832628at2759"/>
<dbReference type="PANTHER" id="PTHR11188:SF76">
    <property type="entry name" value="PROTEIN LDB19"/>
    <property type="match status" value="1"/>
</dbReference>
<feature type="region of interest" description="Disordered" evidence="1">
    <location>
        <begin position="1"/>
        <end position="35"/>
    </location>
</feature>
<dbReference type="PANTHER" id="PTHR11188">
    <property type="entry name" value="ARRESTIN DOMAIN CONTAINING PROTEIN"/>
    <property type="match status" value="1"/>
</dbReference>
<dbReference type="SUPFAM" id="SSF81296">
    <property type="entry name" value="E set domains"/>
    <property type="match status" value="1"/>
</dbReference>
<dbReference type="InterPro" id="IPR014752">
    <property type="entry name" value="Arrestin-like_C"/>
</dbReference>
<evidence type="ECO:0000259" key="2">
    <source>
        <dbReference type="Pfam" id="PF13002"/>
    </source>
</evidence>
<dbReference type="Pfam" id="PF13002">
    <property type="entry name" value="LDB19"/>
    <property type="match status" value="1"/>
</dbReference>
<dbReference type="InterPro" id="IPR050357">
    <property type="entry name" value="Arrestin_domain-protein"/>
</dbReference>
<evidence type="ECO:0000256" key="1">
    <source>
        <dbReference type="SAM" id="MobiDB-lite"/>
    </source>
</evidence>
<organism evidence="3 4">
    <name type="scientific">Morchella conica CCBAS932</name>
    <dbReference type="NCBI Taxonomy" id="1392247"/>
    <lineage>
        <taxon>Eukaryota</taxon>
        <taxon>Fungi</taxon>
        <taxon>Dikarya</taxon>
        <taxon>Ascomycota</taxon>
        <taxon>Pezizomycotina</taxon>
        <taxon>Pezizomycetes</taxon>
        <taxon>Pezizales</taxon>
        <taxon>Morchellaceae</taxon>
        <taxon>Morchella</taxon>
    </lineage>
</organism>
<keyword evidence="4" id="KW-1185">Reference proteome</keyword>
<accession>A0A3N4LD87</accession>
<dbReference type="GO" id="GO:0031625">
    <property type="term" value="F:ubiquitin protein ligase binding"/>
    <property type="evidence" value="ECO:0007669"/>
    <property type="project" value="TreeGrafter"/>
</dbReference>
<reference evidence="3 4" key="1">
    <citation type="journal article" date="2018" name="Nat. Ecol. Evol.">
        <title>Pezizomycetes genomes reveal the molecular basis of ectomycorrhizal truffle lifestyle.</title>
        <authorList>
            <person name="Murat C."/>
            <person name="Payen T."/>
            <person name="Noel B."/>
            <person name="Kuo A."/>
            <person name="Morin E."/>
            <person name="Chen J."/>
            <person name="Kohler A."/>
            <person name="Krizsan K."/>
            <person name="Balestrini R."/>
            <person name="Da Silva C."/>
            <person name="Montanini B."/>
            <person name="Hainaut M."/>
            <person name="Levati E."/>
            <person name="Barry K.W."/>
            <person name="Belfiori B."/>
            <person name="Cichocki N."/>
            <person name="Clum A."/>
            <person name="Dockter R.B."/>
            <person name="Fauchery L."/>
            <person name="Guy J."/>
            <person name="Iotti M."/>
            <person name="Le Tacon F."/>
            <person name="Lindquist E.A."/>
            <person name="Lipzen A."/>
            <person name="Malagnac F."/>
            <person name="Mello A."/>
            <person name="Molinier V."/>
            <person name="Miyauchi S."/>
            <person name="Poulain J."/>
            <person name="Riccioni C."/>
            <person name="Rubini A."/>
            <person name="Sitrit Y."/>
            <person name="Splivallo R."/>
            <person name="Traeger S."/>
            <person name="Wang M."/>
            <person name="Zifcakova L."/>
            <person name="Wipf D."/>
            <person name="Zambonelli A."/>
            <person name="Paolocci F."/>
            <person name="Nowrousian M."/>
            <person name="Ottonello S."/>
            <person name="Baldrian P."/>
            <person name="Spatafora J.W."/>
            <person name="Henrissat B."/>
            <person name="Nagy L.G."/>
            <person name="Aury J.M."/>
            <person name="Wincker P."/>
            <person name="Grigoriev I.V."/>
            <person name="Bonfante P."/>
            <person name="Martin F.M."/>
        </authorList>
    </citation>
    <scope>NUCLEOTIDE SEQUENCE [LARGE SCALE GENOMIC DNA]</scope>
    <source>
        <strain evidence="3 4">CCBAS932</strain>
    </source>
</reference>
<dbReference type="EMBL" id="ML119111">
    <property type="protein sequence ID" value="RPB15945.1"/>
    <property type="molecule type" value="Genomic_DNA"/>
</dbReference>
<dbReference type="InterPro" id="IPR024391">
    <property type="entry name" value="LDB19_N"/>
</dbReference>
<dbReference type="STRING" id="1392247.A0A3N4LD87"/>
<evidence type="ECO:0000313" key="4">
    <source>
        <dbReference type="Proteomes" id="UP000277580"/>
    </source>
</evidence>
<dbReference type="GO" id="GO:0070086">
    <property type="term" value="P:ubiquitin-dependent endocytosis"/>
    <property type="evidence" value="ECO:0007669"/>
    <property type="project" value="TreeGrafter"/>
</dbReference>
<gene>
    <name evidence="3" type="ORF">P167DRAFT_482095</name>
</gene>
<feature type="compositionally biased region" description="Polar residues" evidence="1">
    <location>
        <begin position="1"/>
        <end position="15"/>
    </location>
</feature>
<dbReference type="InParanoid" id="A0A3N4LD87"/>
<protein>
    <recommendedName>
        <fullName evidence="2">LDB19 N-terminal domain-containing protein</fullName>
    </recommendedName>
</protein>